<organism evidence="2 3">
    <name type="scientific">Recurvomyces mirabilis</name>
    <dbReference type="NCBI Taxonomy" id="574656"/>
    <lineage>
        <taxon>Eukaryota</taxon>
        <taxon>Fungi</taxon>
        <taxon>Dikarya</taxon>
        <taxon>Ascomycota</taxon>
        <taxon>Pezizomycotina</taxon>
        <taxon>Dothideomycetes</taxon>
        <taxon>Dothideomycetidae</taxon>
        <taxon>Mycosphaerellales</taxon>
        <taxon>Teratosphaeriaceae</taxon>
        <taxon>Recurvomyces</taxon>
    </lineage>
</organism>
<sequence length="412" mass="41375">MAAAATSCAPCVLGAASSALLSFPYDIIQNVSVEIVPHVTIFSNGSSSTIGFDTTTVANEIISTISGPGGAPVATFTHVDQLTWSTLGTVLTYPTTYVEYLGFVGATATSSGCAQSIQPTALTLPANVNSASLVFPNGETNNGLPGGLLSYLDGLSGFASQLGGPAESCPTPGGVVASPPSSTSNFTSTSRSFTTITSASTTITESNSTITTLLSTSLTTLTSTLTTSTTVQSTEGSALSTTTTRYVPSPASTVTSPTSVVITSAVVPTTVAQTLTPARIFATATPSTVIIQSGSSTTLPASPTALAESMTPRPVTSVNPIALSQLIAAIGSQTSTTSSQSKPAITPAPSINGTLSGTPYSVRNATSTTYVVLNGTSTTYTVQYTGAAHPVAMPDRLAWLGGLLGLAVPILF</sequence>
<evidence type="ECO:0000256" key="1">
    <source>
        <dbReference type="SAM" id="MobiDB-lite"/>
    </source>
</evidence>
<dbReference type="EMBL" id="JAUTXT010000008">
    <property type="protein sequence ID" value="KAK3677046.1"/>
    <property type="molecule type" value="Genomic_DNA"/>
</dbReference>
<comment type="caution">
    <text evidence="2">The sequence shown here is derived from an EMBL/GenBank/DDBJ whole genome shotgun (WGS) entry which is preliminary data.</text>
</comment>
<keyword evidence="3" id="KW-1185">Reference proteome</keyword>
<dbReference type="Proteomes" id="UP001274830">
    <property type="component" value="Unassembled WGS sequence"/>
</dbReference>
<accession>A0AAE1C3X2</accession>
<protein>
    <submittedName>
        <fullName evidence="2">Uncharacterized protein</fullName>
    </submittedName>
</protein>
<dbReference type="AlphaFoldDB" id="A0AAE1C3X2"/>
<reference evidence="2" key="1">
    <citation type="submission" date="2023-07" db="EMBL/GenBank/DDBJ databases">
        <title>Black Yeasts Isolated from many extreme environments.</title>
        <authorList>
            <person name="Coleine C."/>
            <person name="Stajich J.E."/>
            <person name="Selbmann L."/>
        </authorList>
    </citation>
    <scope>NUCLEOTIDE SEQUENCE</scope>
    <source>
        <strain evidence="2">CCFEE 5485</strain>
    </source>
</reference>
<proteinExistence type="predicted"/>
<feature type="region of interest" description="Disordered" evidence="1">
    <location>
        <begin position="163"/>
        <end position="189"/>
    </location>
</feature>
<evidence type="ECO:0000313" key="3">
    <source>
        <dbReference type="Proteomes" id="UP001274830"/>
    </source>
</evidence>
<gene>
    <name evidence="2" type="ORF">LTR78_003251</name>
</gene>
<evidence type="ECO:0000313" key="2">
    <source>
        <dbReference type="EMBL" id="KAK3677046.1"/>
    </source>
</evidence>
<name>A0AAE1C3X2_9PEZI</name>